<dbReference type="Proteomes" id="UP001367676">
    <property type="component" value="Unassembled WGS sequence"/>
</dbReference>
<comment type="caution">
    <text evidence="3">The sequence shown here is derived from an EMBL/GenBank/DDBJ whole genome shotgun (WGS) entry which is preliminary data.</text>
</comment>
<sequence>MSRSKTPPPRLNPGMATASKDENSAKQATGKNPPATSYAVRNRPPTARSVEELNYVNSSKATQKSCKDVLSKDDALALRYNAYLQSCLMIAHSKNVMKRKENKIVRQLEDLQTKLMDLDDKMSDLEVTSEKLKLYKQMKEKLTKEIKHFEDLNNEISKCLEDINVDLKLLPGLERKMLPLTNLHSSLTKTKENIEQEEILKKECEKKIKEAEELLVHNCYIKSLKKL</sequence>
<evidence type="ECO:0000313" key="3">
    <source>
        <dbReference type="EMBL" id="KAK7580644.1"/>
    </source>
</evidence>
<gene>
    <name evidence="3" type="ORF">V9T40_001273</name>
</gene>
<reference evidence="3 4" key="1">
    <citation type="submission" date="2024-03" db="EMBL/GenBank/DDBJ databases">
        <title>Adaptation during the transition from Ophiocordyceps entomopathogen to insect associate is accompanied by gene loss and intensified selection.</title>
        <authorList>
            <person name="Ward C.M."/>
            <person name="Onetto C.A."/>
            <person name="Borneman A.R."/>
        </authorList>
    </citation>
    <scope>NUCLEOTIDE SEQUENCE [LARGE SCALE GENOMIC DNA]</scope>
    <source>
        <strain evidence="3">AWRI1</strain>
        <tissue evidence="3">Single Adult Female</tissue>
    </source>
</reference>
<proteinExistence type="predicted"/>
<feature type="region of interest" description="Disordered" evidence="2">
    <location>
        <begin position="1"/>
        <end position="46"/>
    </location>
</feature>
<dbReference type="AlphaFoldDB" id="A0AAN9TEN1"/>
<evidence type="ECO:0000256" key="2">
    <source>
        <dbReference type="SAM" id="MobiDB-lite"/>
    </source>
</evidence>
<feature type="coiled-coil region" evidence="1">
    <location>
        <begin position="101"/>
        <end position="155"/>
    </location>
</feature>
<evidence type="ECO:0000313" key="4">
    <source>
        <dbReference type="Proteomes" id="UP001367676"/>
    </source>
</evidence>
<evidence type="ECO:0000256" key="1">
    <source>
        <dbReference type="SAM" id="Coils"/>
    </source>
</evidence>
<name>A0AAN9TEN1_9HEMI</name>
<feature type="coiled-coil region" evidence="1">
    <location>
        <begin position="187"/>
        <end position="214"/>
    </location>
</feature>
<protein>
    <submittedName>
        <fullName evidence="3">Uncharacterized protein</fullName>
    </submittedName>
</protein>
<feature type="compositionally biased region" description="Pro residues" evidence="2">
    <location>
        <begin position="1"/>
        <end position="11"/>
    </location>
</feature>
<keyword evidence="1" id="KW-0175">Coiled coil</keyword>
<organism evidence="3 4">
    <name type="scientific">Parthenolecanium corni</name>
    <dbReference type="NCBI Taxonomy" id="536013"/>
    <lineage>
        <taxon>Eukaryota</taxon>
        <taxon>Metazoa</taxon>
        <taxon>Ecdysozoa</taxon>
        <taxon>Arthropoda</taxon>
        <taxon>Hexapoda</taxon>
        <taxon>Insecta</taxon>
        <taxon>Pterygota</taxon>
        <taxon>Neoptera</taxon>
        <taxon>Paraneoptera</taxon>
        <taxon>Hemiptera</taxon>
        <taxon>Sternorrhyncha</taxon>
        <taxon>Coccoidea</taxon>
        <taxon>Coccidae</taxon>
        <taxon>Parthenolecanium</taxon>
    </lineage>
</organism>
<dbReference type="EMBL" id="JBBCAQ010000034">
    <property type="protein sequence ID" value="KAK7580644.1"/>
    <property type="molecule type" value="Genomic_DNA"/>
</dbReference>
<accession>A0AAN9TEN1</accession>
<keyword evidence="4" id="KW-1185">Reference proteome</keyword>